<evidence type="ECO:0000256" key="1">
    <source>
        <dbReference type="SAM" id="Phobius"/>
    </source>
</evidence>
<keyword evidence="1" id="KW-1133">Transmembrane helix</keyword>
<accession>A0A0L6V390</accession>
<dbReference type="EMBL" id="LAVV01007726">
    <property type="protein sequence ID" value="KNZ54977.1"/>
    <property type="molecule type" value="Genomic_DNA"/>
</dbReference>
<sequence length="356" mass="41555">MVSLGRIKYNISTIRNQSIIKKSMSSLIGPKRLLKSVNYIILDLVIFDPDDQFLFLFLIEALTDGTTFQLFFIFIIVYFLLSHHFQSSNSFCLVPSQSSGYKMVTIADMIYDHFKTKHKSLSMNHLTSIMILHSLLEFKYNFKKTYLKQYIKELYLIELMTDNWNKLEGQATRILIDTELKEKMCIRREKMMEVWMMRFKLRMLDDGLMMVGRVKKGKRRKGDREFKRGGKQMNQVEIDDRLDFSLLDAQQVTFHPFSVIHPEFKLTCNVLQTKIPEVTNRFFKKVISFASFSALGSDPVRQLPSHFQLINPRSQSLLIPILEKSECKVNGKPQFLGLKGNQAMAIGKDKVQNPQY</sequence>
<proteinExistence type="predicted"/>
<reference evidence="2 3" key="1">
    <citation type="submission" date="2015-08" db="EMBL/GenBank/DDBJ databases">
        <title>Next Generation Sequencing and Analysis of the Genome of Puccinia sorghi L Schw, the Causal Agent of Maize Common Rust.</title>
        <authorList>
            <person name="Rochi L."/>
            <person name="Burguener G."/>
            <person name="Darino M."/>
            <person name="Turjanski A."/>
            <person name="Kreff E."/>
            <person name="Dieguez M.J."/>
            <person name="Sacco F."/>
        </authorList>
    </citation>
    <scope>NUCLEOTIDE SEQUENCE [LARGE SCALE GENOMIC DNA]</scope>
    <source>
        <strain evidence="2 3">RO10H11247</strain>
    </source>
</reference>
<keyword evidence="1" id="KW-0812">Transmembrane</keyword>
<organism evidence="2 3">
    <name type="scientific">Puccinia sorghi</name>
    <dbReference type="NCBI Taxonomy" id="27349"/>
    <lineage>
        <taxon>Eukaryota</taxon>
        <taxon>Fungi</taxon>
        <taxon>Dikarya</taxon>
        <taxon>Basidiomycota</taxon>
        <taxon>Pucciniomycotina</taxon>
        <taxon>Pucciniomycetes</taxon>
        <taxon>Pucciniales</taxon>
        <taxon>Pucciniaceae</taxon>
        <taxon>Puccinia</taxon>
    </lineage>
</organism>
<name>A0A0L6V390_9BASI</name>
<comment type="caution">
    <text evidence="2">The sequence shown here is derived from an EMBL/GenBank/DDBJ whole genome shotgun (WGS) entry which is preliminary data.</text>
</comment>
<protein>
    <submittedName>
        <fullName evidence="2">Uncharacterized protein</fullName>
    </submittedName>
</protein>
<dbReference type="VEuPathDB" id="FungiDB:VP01_2801g2"/>
<evidence type="ECO:0000313" key="2">
    <source>
        <dbReference type="EMBL" id="KNZ54977.1"/>
    </source>
</evidence>
<dbReference type="Proteomes" id="UP000037035">
    <property type="component" value="Unassembled WGS sequence"/>
</dbReference>
<keyword evidence="1" id="KW-0472">Membrane</keyword>
<feature type="transmembrane region" description="Helical" evidence="1">
    <location>
        <begin position="53"/>
        <end position="81"/>
    </location>
</feature>
<keyword evidence="3" id="KW-1185">Reference proteome</keyword>
<evidence type="ECO:0000313" key="3">
    <source>
        <dbReference type="Proteomes" id="UP000037035"/>
    </source>
</evidence>
<dbReference type="AlphaFoldDB" id="A0A0L6V390"/>
<gene>
    <name evidence="2" type="ORF">VP01_2801g2</name>
</gene>